<dbReference type="InParanoid" id="Q8TPJ4"/>
<dbReference type="EMBL" id="AE010299">
    <property type="protein sequence ID" value="AAM05321.1"/>
    <property type="molecule type" value="Genomic_DNA"/>
</dbReference>
<dbReference type="HOGENOM" id="CLU_2340128_0_0_2"/>
<gene>
    <name evidence="1" type="ordered locus">MA_1917</name>
</gene>
<evidence type="ECO:0000313" key="1">
    <source>
        <dbReference type="EMBL" id="AAM05321.1"/>
    </source>
</evidence>
<protein>
    <submittedName>
        <fullName evidence="1">Uncharacterized protein</fullName>
    </submittedName>
</protein>
<name>Q8TPJ4_METAC</name>
<sequence length="97" mass="11147">MNVIKTILFDIGSTILYEEDIYNALLEKERIILNQKGYNISEDEFSTVLNSSILCRESNPIRSIAWKCTAPDKAACEQIIRLTRGYTDELVKYILVN</sequence>
<proteinExistence type="predicted"/>
<dbReference type="KEGG" id="mac:MA_1917"/>
<dbReference type="EnsemblBacteria" id="AAM05321">
    <property type="protein sequence ID" value="AAM05321"/>
    <property type="gene ID" value="MA_1917"/>
</dbReference>
<dbReference type="Proteomes" id="UP000002487">
    <property type="component" value="Chromosome"/>
</dbReference>
<dbReference type="AlphaFoldDB" id="Q8TPJ4"/>
<evidence type="ECO:0000313" key="2">
    <source>
        <dbReference type="Proteomes" id="UP000002487"/>
    </source>
</evidence>
<accession>Q8TPJ4</accession>
<organism evidence="1 2">
    <name type="scientific">Methanosarcina acetivorans (strain ATCC 35395 / DSM 2834 / JCM 12185 / C2A)</name>
    <dbReference type="NCBI Taxonomy" id="188937"/>
    <lineage>
        <taxon>Archaea</taxon>
        <taxon>Methanobacteriati</taxon>
        <taxon>Methanobacteriota</taxon>
        <taxon>Stenosarchaea group</taxon>
        <taxon>Methanomicrobia</taxon>
        <taxon>Methanosarcinales</taxon>
        <taxon>Methanosarcinaceae</taxon>
        <taxon>Methanosarcina</taxon>
    </lineage>
</organism>
<keyword evidence="2" id="KW-1185">Reference proteome</keyword>
<reference evidence="1 2" key="1">
    <citation type="journal article" date="2002" name="Genome Res.">
        <title>The genome of Methanosarcina acetivorans reveals extensive metabolic and physiological diversity.</title>
        <authorList>
            <person name="Galagan J.E."/>
            <person name="Nusbaum C."/>
            <person name="Roy A."/>
            <person name="Endrizzi M.G."/>
            <person name="Macdonald P."/>
            <person name="FitzHugh W."/>
            <person name="Calvo S."/>
            <person name="Engels R."/>
            <person name="Smirnov S."/>
            <person name="Atnoor D."/>
            <person name="Brown A."/>
            <person name="Allen N."/>
            <person name="Naylor J."/>
            <person name="Stange-Thomann N."/>
            <person name="DeArellano K."/>
            <person name="Johnson R."/>
            <person name="Linton L."/>
            <person name="McEwan P."/>
            <person name="McKernan K."/>
            <person name="Talamas J."/>
            <person name="Tirrell A."/>
            <person name="Ye W."/>
            <person name="Zimmer A."/>
            <person name="Barber R.D."/>
            <person name="Cann I."/>
            <person name="Graham D.E."/>
            <person name="Grahame D.A."/>
            <person name="Guss A."/>
            <person name="Hedderich R."/>
            <person name="Ingram-Smith C."/>
            <person name="Kuettner C.H."/>
            <person name="Krzycki J.A."/>
            <person name="Leigh J.A."/>
            <person name="Li W."/>
            <person name="Liu J."/>
            <person name="Mukhopadhyay B."/>
            <person name="Reeve J.N."/>
            <person name="Smith K."/>
            <person name="Springer T.A."/>
            <person name="Umayam L.A."/>
            <person name="White O."/>
            <person name="White R.H."/>
            <person name="de Macario E.C."/>
            <person name="Ferry J.G."/>
            <person name="Jarrell K.F."/>
            <person name="Jing H."/>
            <person name="Macario A.J.L."/>
            <person name="Paulsen I."/>
            <person name="Pritchett M."/>
            <person name="Sowers K.R."/>
            <person name="Swanson R.V."/>
            <person name="Zinder S.H."/>
            <person name="Lander E."/>
            <person name="Metcalf W.W."/>
            <person name="Birren B."/>
        </authorList>
    </citation>
    <scope>NUCLEOTIDE SEQUENCE [LARGE SCALE GENOMIC DNA]</scope>
    <source>
        <strain evidence="2">ATCC 35395 / DSM 2834 / JCM 12185 / C2A</strain>
    </source>
</reference>